<accession>A0A8T2TR02</accession>
<dbReference type="InterPro" id="IPR027409">
    <property type="entry name" value="GroEL-like_apical_dom_sf"/>
</dbReference>
<sequence length="1655" mass="183958">MADVMDTFPVQKRLHKLTPLRRNNKLFSPRRRDDFSNDSRSDDDDEESGEVPGFQHSTSRSDLDEDLAEEKASECMGTCSFNETRGQELSDDCIEDTDQGLDEDSSCVYLYKDPSLMSYRDLTLDIENNASLWVAPPPDGVSDPDNNVEEDATFPSAWESPNSLGSLINTKLRSKHSLPFEQCGDMRAVVTGHFRVIVAQLLSREGVSADDSRGPESWIDLVTSLSLQAASIIKPDTSQYGGMDPGGYVKVKYVANGRPSESRVVRGIVCKKNVAHKRMRSRFDDPKVLLLGCSLEFEMVTSQLPSLKALLQQEMEYTTMAVSKIEALNPNVVLVEKSVSHQAREQLLGKGICLVSNIKRSSLERIASCTGATIAMSIDHLSSAKLGHCVLFHVEKYEETHDIGVHGSKSHSKALMFLEDCPKPFGCSILLKGSSSAELEKVKHALKMAVFAAYHLALETSFLVDEGAKLPELCLKSQLSVAVPYKKSKSELSISAFSDINSSPVGQLASPSNASSFVSPSSKVGSPLNSCMDSQFRDCINTVTSVRGSRPEVAVTTFADFSTLMSMEDSGQNINGCMISVREPMSPDGASEFSPASQLSELSPGSRQAVDYVVQLDSDSFSLISEENNTISPSDAGKGAHTSRYSSQSSLQVSCSSDVVQGSIREKFSAFSPDHQSILVSYSSSCLRKGTVCERGHLFRIKYYSTFDKPLGIFLQETLFNQLHKCQGCGELKDAHVDCYTHRQGRLTISVHKQNQSLAGETEGKIWMWQRCLKCARVDGIPPATPRVVMSDAAWGLSFGKFLELSFSNHASTSRASTCGHSLHRDCLRFYGFGNMVACIRYSPIHVYTVYLPPSKLDFYCFEHQKWLQQEIREIAERGHDLFKDLRRRFQHLYDKCSVSERDREAEVYVAELRSILTKQKNDFHRALTGAKSCRSADQPHIDILRLNSIRRSLKNCLNLWDKRMQTLSSALSSSKGLTASDSRLAGDSLSLLKQFRFDSGRSRYTYSKESSVTGRKLDVQATKRFPSVRRRSVDGFKSVNGTDAKARGSDFHASEKVGPSLSSKSPELYLSNDTACERLGETPYSIQNFSEGSSTQAESSANFSGGRSGVYRSLSDGHCLDFKDLPATFDAAWTGSQEVGESKFDWPIERNEEIQDLEPSSADGSKQSRSDMSEEVSVDSCVQNVNLSSDFCVTSTLTTAARTGESSVIEGWVGAPYSNFRVHYNKDENVSSTPSPCEAEAQSPAMPISTMQQEGSEEGIAEPLFEGLDEPVISLYDDEPTSVIAYAITSHEHQAYVFDKEEKQNEREKDLKTREPEKLISVLSGGISQLLDGILDYNSKQENSSSSDQSSAGDPLLDSRANHVKINFTDDSTEGKTKYSVTCYYAKQFDGLRKRCCDNNLDFVRSLCRCKKWRAQGGKSNVFFAKTSDDRFVVKQITKTELDSFMIFAPEYFKYVYEALGTRSPTCLAKILGIYQVTVKHVKGGKEFHRDLMVMENLLYGRHITRIYDLKGSLRSRYNADATGNDAVLLDQNLLEALQTNPIFISSKAKRLLERAVWNDTAFLASVDVMDYSLLVGVDEDRQQLVLGIIDFMRQYTWDKHLETWVKASGILGGPKNAAPTVISPKQYKKRFRKAMSTYFLMVPDQWSQDTPQG</sequence>
<dbReference type="EMBL" id="CM035417">
    <property type="protein sequence ID" value="KAH7423843.1"/>
    <property type="molecule type" value="Genomic_DNA"/>
</dbReference>
<evidence type="ECO:0000256" key="1">
    <source>
        <dbReference type="ARBA" id="ARBA00012009"/>
    </source>
</evidence>
<dbReference type="Proteomes" id="UP000825935">
    <property type="component" value="Chromosome 12"/>
</dbReference>
<dbReference type="Pfam" id="PF00118">
    <property type="entry name" value="Cpn60_TCP1"/>
    <property type="match status" value="1"/>
</dbReference>
<evidence type="ECO:0000256" key="8">
    <source>
        <dbReference type="PROSITE-ProRule" id="PRU00781"/>
    </source>
</evidence>
<dbReference type="GO" id="GO:0046854">
    <property type="term" value="P:phosphatidylinositol phosphate biosynthetic process"/>
    <property type="evidence" value="ECO:0007669"/>
    <property type="project" value="TreeGrafter"/>
</dbReference>
<organism evidence="11 12">
    <name type="scientific">Ceratopteris richardii</name>
    <name type="common">Triangle waterfern</name>
    <dbReference type="NCBI Taxonomy" id="49495"/>
    <lineage>
        <taxon>Eukaryota</taxon>
        <taxon>Viridiplantae</taxon>
        <taxon>Streptophyta</taxon>
        <taxon>Embryophyta</taxon>
        <taxon>Tracheophyta</taxon>
        <taxon>Polypodiopsida</taxon>
        <taxon>Polypodiidae</taxon>
        <taxon>Polypodiales</taxon>
        <taxon>Pteridineae</taxon>
        <taxon>Pteridaceae</taxon>
        <taxon>Parkerioideae</taxon>
        <taxon>Ceratopteris</taxon>
    </lineage>
</organism>
<dbReference type="OrthoDB" id="158357at2759"/>
<keyword evidence="2 8" id="KW-0808">Transferase</keyword>
<dbReference type="InterPro" id="IPR027483">
    <property type="entry name" value="PInositol-4-P-4/5-kinase_C_sf"/>
</dbReference>
<dbReference type="OMA" id="FKDKEFH"/>
<evidence type="ECO:0000256" key="4">
    <source>
        <dbReference type="ARBA" id="ARBA00022777"/>
    </source>
</evidence>
<dbReference type="FunFam" id="3.30.800.10:FF:000007">
    <property type="entry name" value="Putative 1-phosphatidylinositol-4-phosphate 5-kinase/ zinc ion binding family"/>
    <property type="match status" value="1"/>
</dbReference>
<dbReference type="SUPFAM" id="SSF56104">
    <property type="entry name" value="SAICAR synthase-like"/>
    <property type="match status" value="1"/>
</dbReference>
<dbReference type="EC" id="2.7.1.150" evidence="1"/>
<dbReference type="InterPro" id="IPR002423">
    <property type="entry name" value="Cpn60/GroEL/TCP-1"/>
</dbReference>
<feature type="region of interest" description="Disordered" evidence="9">
    <location>
        <begin position="1154"/>
        <end position="1176"/>
    </location>
</feature>
<evidence type="ECO:0000313" key="11">
    <source>
        <dbReference type="EMBL" id="KAH7423844.1"/>
    </source>
</evidence>
<dbReference type="Gene3D" id="3.30.810.10">
    <property type="entry name" value="2-Layer Sandwich"/>
    <property type="match status" value="1"/>
</dbReference>
<feature type="compositionally biased region" description="Basic and acidic residues" evidence="9">
    <location>
        <begin position="30"/>
        <end position="40"/>
    </location>
</feature>
<evidence type="ECO:0000256" key="2">
    <source>
        <dbReference type="ARBA" id="ARBA00022679"/>
    </source>
</evidence>
<feature type="region of interest" description="Disordered" evidence="9">
    <location>
        <begin position="1039"/>
        <end position="1066"/>
    </location>
</feature>
<dbReference type="PROSITE" id="PS51455">
    <property type="entry name" value="PIPK"/>
    <property type="match status" value="1"/>
</dbReference>
<comment type="caution">
    <text evidence="11">The sequence shown here is derived from an EMBL/GenBank/DDBJ whole genome shotgun (WGS) entry which is preliminary data.</text>
</comment>
<dbReference type="GO" id="GO:0000285">
    <property type="term" value="F:1-phosphatidylinositol-3-phosphate 5-kinase activity"/>
    <property type="evidence" value="ECO:0007669"/>
    <property type="project" value="UniProtKB-EC"/>
</dbReference>
<dbReference type="EMBL" id="CM035417">
    <property type="protein sequence ID" value="KAH7423844.1"/>
    <property type="molecule type" value="Genomic_DNA"/>
</dbReference>
<feature type="domain" description="PIPK" evidence="10">
    <location>
        <begin position="1316"/>
        <end position="1641"/>
    </location>
</feature>
<dbReference type="FunFam" id="3.30.810.10:FF:000001">
    <property type="entry name" value="1-phosphatidylinositol 3-phosphate 5-kinase FAB1"/>
    <property type="match status" value="1"/>
</dbReference>
<dbReference type="CDD" id="cd03334">
    <property type="entry name" value="Fab1_TCP"/>
    <property type="match status" value="1"/>
</dbReference>
<name>A0A8T2TR02_CERRI</name>
<dbReference type="Gene3D" id="3.30.800.10">
    <property type="entry name" value="Phosphatidylinositol Phosphate Kinase II Beta"/>
    <property type="match status" value="1"/>
</dbReference>
<keyword evidence="3 8" id="KW-0547">Nucleotide-binding</keyword>
<evidence type="ECO:0000256" key="5">
    <source>
        <dbReference type="ARBA" id="ARBA00022840"/>
    </source>
</evidence>
<feature type="compositionally biased region" description="Basic and acidic residues" evidence="9">
    <location>
        <begin position="1045"/>
        <end position="1056"/>
    </location>
</feature>
<dbReference type="InterPro" id="IPR027484">
    <property type="entry name" value="PInositol-4-P-5-kinase_N"/>
</dbReference>
<keyword evidence="4 8" id="KW-0418">Kinase</keyword>
<evidence type="ECO:0000259" key="10">
    <source>
        <dbReference type="PROSITE" id="PS51455"/>
    </source>
</evidence>
<dbReference type="FunFam" id="3.50.7.10:FF:000007">
    <property type="entry name" value="1-phosphatidylinositol 3-phosphate 5-kinase isoform X1"/>
    <property type="match status" value="1"/>
</dbReference>
<dbReference type="PANTHER" id="PTHR45748:SF7">
    <property type="entry name" value="1-PHOSPHATIDYLINOSITOL 3-PHOSPHATE 5-KINASE-RELATED"/>
    <property type="match status" value="1"/>
</dbReference>
<proteinExistence type="predicted"/>
<evidence type="ECO:0000256" key="9">
    <source>
        <dbReference type="SAM" id="MobiDB-lite"/>
    </source>
</evidence>
<dbReference type="SMART" id="SM00330">
    <property type="entry name" value="PIPKc"/>
    <property type="match status" value="1"/>
</dbReference>
<reference evidence="11" key="1">
    <citation type="submission" date="2021-08" db="EMBL/GenBank/DDBJ databases">
        <title>WGS assembly of Ceratopteris richardii.</title>
        <authorList>
            <person name="Marchant D.B."/>
            <person name="Chen G."/>
            <person name="Jenkins J."/>
            <person name="Shu S."/>
            <person name="Leebens-Mack J."/>
            <person name="Grimwood J."/>
            <person name="Schmutz J."/>
            <person name="Soltis P."/>
            <person name="Soltis D."/>
            <person name="Chen Z.-H."/>
        </authorList>
    </citation>
    <scope>NUCLEOTIDE SEQUENCE</scope>
    <source>
        <strain evidence="11">Whitten #5841</strain>
        <tissue evidence="11">Leaf</tissue>
    </source>
</reference>
<evidence type="ECO:0000256" key="6">
    <source>
        <dbReference type="ARBA" id="ARBA00023464"/>
    </source>
</evidence>
<evidence type="ECO:0000256" key="3">
    <source>
        <dbReference type="ARBA" id="ARBA00022741"/>
    </source>
</evidence>
<evidence type="ECO:0000256" key="7">
    <source>
        <dbReference type="ARBA" id="ARBA00077223"/>
    </source>
</evidence>
<dbReference type="InterPro" id="IPR044769">
    <property type="entry name" value="PIKfyve_PIPKc"/>
</dbReference>
<dbReference type="Gene3D" id="3.50.7.10">
    <property type="entry name" value="GroEL"/>
    <property type="match status" value="1"/>
</dbReference>
<feature type="region of interest" description="Disordered" evidence="9">
    <location>
        <begin position="27"/>
        <end position="74"/>
    </location>
</feature>
<dbReference type="PANTHER" id="PTHR45748">
    <property type="entry name" value="1-PHOSPHATIDYLINOSITOL 3-PHOSPHATE 5-KINASE-RELATED"/>
    <property type="match status" value="1"/>
</dbReference>
<dbReference type="Pfam" id="PF01504">
    <property type="entry name" value="PIP5K"/>
    <property type="match status" value="1"/>
</dbReference>
<evidence type="ECO:0000313" key="12">
    <source>
        <dbReference type="Proteomes" id="UP000825935"/>
    </source>
</evidence>
<comment type="subunit">
    <text evidence="6">Component of the PI(3,5)P2 regulatory complex at least composed of ATG18, SAC/FIG4, FAB1 and VAC14.</text>
</comment>
<dbReference type="GO" id="GO:0005524">
    <property type="term" value="F:ATP binding"/>
    <property type="evidence" value="ECO:0007669"/>
    <property type="project" value="UniProtKB-UniRule"/>
</dbReference>
<dbReference type="SUPFAM" id="SSF52029">
    <property type="entry name" value="GroEL apical domain-like"/>
    <property type="match status" value="1"/>
</dbReference>
<gene>
    <name evidence="11" type="ORF">KP509_12G076900</name>
</gene>
<keyword evidence="12" id="KW-1185">Reference proteome</keyword>
<dbReference type="CDD" id="cd17300">
    <property type="entry name" value="PIPKc_PIKfyve"/>
    <property type="match status" value="1"/>
</dbReference>
<dbReference type="GO" id="GO:0010008">
    <property type="term" value="C:endosome membrane"/>
    <property type="evidence" value="ECO:0007669"/>
    <property type="project" value="TreeGrafter"/>
</dbReference>
<dbReference type="InterPro" id="IPR002498">
    <property type="entry name" value="PInositol-4-P-4/5-kinase_core"/>
</dbReference>
<keyword evidence="5 8" id="KW-0067">ATP-binding</keyword>
<protein>
    <recommendedName>
        <fullName evidence="1">1-phosphatidylinositol-3-phosphate 5-kinase</fullName>
        <ecNumber evidence="1">2.7.1.150</ecNumber>
    </recommendedName>
    <alternativeName>
        <fullName evidence="7">Phosphatidylinositol 3-phosphate 5-kinase type III</fullName>
    </alternativeName>
</protein>